<reference evidence="5 6" key="1">
    <citation type="submission" date="2018-09" db="EMBL/GenBank/DDBJ databases">
        <title>Genomic Encyclopedia of Archaeal and Bacterial Type Strains, Phase II (KMG-II): from individual species to whole genera.</title>
        <authorList>
            <person name="Goeker M."/>
        </authorList>
    </citation>
    <scope>NUCLEOTIDE SEQUENCE [LARGE SCALE GENOMIC DNA]</scope>
    <source>
        <strain evidence="5 6">DSM 13151</strain>
    </source>
</reference>
<dbReference type="Gene3D" id="3.40.50.970">
    <property type="match status" value="1"/>
</dbReference>
<dbReference type="Proteomes" id="UP000283805">
    <property type="component" value="Unassembled WGS sequence"/>
</dbReference>
<dbReference type="SMART" id="SM00861">
    <property type="entry name" value="Transket_pyr"/>
    <property type="match status" value="1"/>
</dbReference>
<dbReference type="InterPro" id="IPR005475">
    <property type="entry name" value="Transketolase-like_Pyr-bd"/>
</dbReference>
<dbReference type="EMBL" id="RAPO01000001">
    <property type="protein sequence ID" value="RKD97571.1"/>
    <property type="molecule type" value="Genomic_DNA"/>
</dbReference>
<dbReference type="Pfam" id="PF02779">
    <property type="entry name" value="Transket_pyr"/>
    <property type="match status" value="1"/>
</dbReference>
<dbReference type="PANTHER" id="PTHR43257:SF2">
    <property type="entry name" value="PYRUVATE DEHYDROGENASE E1 COMPONENT SUBUNIT BETA"/>
    <property type="match status" value="1"/>
</dbReference>
<name>A0A3R7GXX5_9EURY</name>
<dbReference type="RefSeq" id="WP_120243096.1">
    <property type="nucleotide sequence ID" value="NZ_RAPO01000001.1"/>
</dbReference>
<sequence>MTAHAEPERELDLETETMTVREAIRQGLREELERDEDVYLMGEDVGRFGGVLEVTGGLWEEFGDERVRDTPISEAGFMGAATGAAATGTRPVVELMFSDFAGVAMEQIMNQMAKMRYMFGGKAEMPVTVRTTEGGGMGAASQHSGTIHSWIAHFPGLKAVAPGTAASAKGLTKAAIRSNDPVFVFENKMIYEQEGEVPVDDEFTVPIGEAAVEREGEDVTVVATQRLVGESLQTAESLAGDVSVEVIDARSLYPLDVETIAESVRKTGRLIVADESPLSYGTHAEIVARVQEEAFFSLDAPIQRIGTPDTHIPFSPPLEQEVLPSGDDVREAIERVA</sequence>
<dbReference type="CDD" id="cd07036">
    <property type="entry name" value="TPP_PYR_E1-PDHc-beta_like"/>
    <property type="match status" value="1"/>
</dbReference>
<dbReference type="InterPro" id="IPR009014">
    <property type="entry name" value="Transketo_C/PFOR_II"/>
</dbReference>
<dbReference type="GO" id="GO:0044272">
    <property type="term" value="P:sulfur compound biosynthetic process"/>
    <property type="evidence" value="ECO:0007669"/>
    <property type="project" value="UniProtKB-ARBA"/>
</dbReference>
<dbReference type="NCBIfam" id="NF006667">
    <property type="entry name" value="PRK09212.1"/>
    <property type="match status" value="1"/>
</dbReference>
<evidence type="ECO:0000259" key="4">
    <source>
        <dbReference type="SMART" id="SM00861"/>
    </source>
</evidence>
<dbReference type="Gene3D" id="3.40.50.920">
    <property type="match status" value="1"/>
</dbReference>
<dbReference type="InterPro" id="IPR033248">
    <property type="entry name" value="Transketolase_C"/>
</dbReference>
<dbReference type="FunFam" id="3.40.50.970:FF:000001">
    <property type="entry name" value="Pyruvate dehydrogenase E1 beta subunit"/>
    <property type="match status" value="1"/>
</dbReference>
<dbReference type="FunFam" id="3.40.50.920:FF:000001">
    <property type="entry name" value="Pyruvate dehydrogenase E1 beta subunit"/>
    <property type="match status" value="1"/>
</dbReference>
<evidence type="ECO:0000256" key="3">
    <source>
        <dbReference type="ARBA" id="ARBA00023052"/>
    </source>
</evidence>
<accession>A0A3R7GXX5</accession>
<keyword evidence="2" id="KW-0560">Oxidoreductase</keyword>
<gene>
    <name evidence="5" type="ORF">ATJ93_0560</name>
</gene>
<dbReference type="SUPFAM" id="SSF52518">
    <property type="entry name" value="Thiamin diphosphate-binding fold (THDP-binding)"/>
    <property type="match status" value="1"/>
</dbReference>
<comment type="cofactor">
    <cofactor evidence="1">
        <name>thiamine diphosphate</name>
        <dbReference type="ChEBI" id="CHEBI:58937"/>
    </cofactor>
</comment>
<evidence type="ECO:0000313" key="6">
    <source>
        <dbReference type="Proteomes" id="UP000283805"/>
    </source>
</evidence>
<organism evidence="5 6">
    <name type="scientific">Halopiger aswanensis</name>
    <dbReference type="NCBI Taxonomy" id="148449"/>
    <lineage>
        <taxon>Archaea</taxon>
        <taxon>Methanobacteriati</taxon>
        <taxon>Methanobacteriota</taxon>
        <taxon>Stenosarchaea group</taxon>
        <taxon>Halobacteria</taxon>
        <taxon>Halobacteriales</taxon>
        <taxon>Natrialbaceae</taxon>
        <taxon>Halopiger</taxon>
    </lineage>
</organism>
<dbReference type="SUPFAM" id="SSF52922">
    <property type="entry name" value="TK C-terminal domain-like"/>
    <property type="match status" value="1"/>
</dbReference>
<dbReference type="PANTHER" id="PTHR43257">
    <property type="entry name" value="PYRUVATE DEHYDROGENASE E1 COMPONENT BETA SUBUNIT"/>
    <property type="match status" value="1"/>
</dbReference>
<evidence type="ECO:0000256" key="1">
    <source>
        <dbReference type="ARBA" id="ARBA00001964"/>
    </source>
</evidence>
<evidence type="ECO:0000256" key="2">
    <source>
        <dbReference type="ARBA" id="ARBA00023002"/>
    </source>
</evidence>
<keyword evidence="5" id="KW-0670">Pyruvate</keyword>
<dbReference type="OrthoDB" id="6779at2157"/>
<keyword evidence="3" id="KW-0786">Thiamine pyrophosphate</keyword>
<dbReference type="InterPro" id="IPR029061">
    <property type="entry name" value="THDP-binding"/>
</dbReference>
<comment type="caution">
    <text evidence="5">The sequence shown here is derived from an EMBL/GenBank/DDBJ whole genome shotgun (WGS) entry which is preliminary data.</text>
</comment>
<feature type="domain" description="Transketolase-like pyrimidine-binding" evidence="4">
    <location>
        <begin position="18"/>
        <end position="193"/>
    </location>
</feature>
<dbReference type="AlphaFoldDB" id="A0A3R7GXX5"/>
<proteinExistence type="predicted"/>
<protein>
    <submittedName>
        <fullName evidence="5">Pyruvate dehydrogenase E1 component beta subunit</fullName>
    </submittedName>
</protein>
<evidence type="ECO:0000313" key="5">
    <source>
        <dbReference type="EMBL" id="RKD97571.1"/>
    </source>
</evidence>
<dbReference type="Pfam" id="PF02780">
    <property type="entry name" value="Transketolase_C"/>
    <property type="match status" value="1"/>
</dbReference>
<dbReference type="GO" id="GO:0016491">
    <property type="term" value="F:oxidoreductase activity"/>
    <property type="evidence" value="ECO:0007669"/>
    <property type="project" value="UniProtKB-KW"/>
</dbReference>
<keyword evidence="6" id="KW-1185">Reference proteome</keyword>
<dbReference type="GO" id="GO:0006082">
    <property type="term" value="P:organic acid metabolic process"/>
    <property type="evidence" value="ECO:0007669"/>
    <property type="project" value="UniProtKB-ARBA"/>
</dbReference>